<dbReference type="InterPro" id="IPR046513">
    <property type="entry name" value="DUF6691"/>
</dbReference>
<dbReference type="RefSeq" id="WP_233394199.1">
    <property type="nucleotide sequence ID" value="NZ_JAJTWT010000010.1"/>
</dbReference>
<keyword evidence="3" id="KW-1185">Reference proteome</keyword>
<dbReference type="EMBL" id="JAJTWT010000010">
    <property type="protein sequence ID" value="MCE4539678.1"/>
    <property type="molecule type" value="Genomic_DNA"/>
</dbReference>
<feature type="transmembrane region" description="Helical" evidence="1">
    <location>
        <begin position="90"/>
        <end position="115"/>
    </location>
</feature>
<organism evidence="2 3">
    <name type="scientific">Pelomonas caseinilytica</name>
    <dbReference type="NCBI Taxonomy" id="2906763"/>
    <lineage>
        <taxon>Bacteria</taxon>
        <taxon>Pseudomonadati</taxon>
        <taxon>Pseudomonadota</taxon>
        <taxon>Betaproteobacteria</taxon>
        <taxon>Burkholderiales</taxon>
        <taxon>Sphaerotilaceae</taxon>
        <taxon>Roseateles</taxon>
    </lineage>
</organism>
<keyword evidence="1" id="KW-0472">Membrane</keyword>
<evidence type="ECO:0000313" key="2">
    <source>
        <dbReference type="EMBL" id="MCE4539678.1"/>
    </source>
</evidence>
<keyword evidence="1" id="KW-0812">Transmembrane</keyword>
<evidence type="ECO:0000256" key="1">
    <source>
        <dbReference type="SAM" id="Phobius"/>
    </source>
</evidence>
<dbReference type="Pfam" id="PF20398">
    <property type="entry name" value="DUF6691"/>
    <property type="match status" value="1"/>
</dbReference>
<accession>A0ABS8XIT9</accession>
<reference evidence="2 3" key="1">
    <citation type="submission" date="2021-12" db="EMBL/GenBank/DDBJ databases">
        <title>Genome seq of p7.</title>
        <authorList>
            <person name="Seo T."/>
        </authorList>
    </citation>
    <scope>NUCLEOTIDE SEQUENCE [LARGE SCALE GENOMIC DNA]</scope>
    <source>
        <strain evidence="2 3">P7</strain>
    </source>
</reference>
<dbReference type="Proteomes" id="UP001201463">
    <property type="component" value="Unassembled WGS sequence"/>
</dbReference>
<feature type="transmembrane region" description="Helical" evidence="1">
    <location>
        <begin position="121"/>
        <end position="138"/>
    </location>
</feature>
<gene>
    <name evidence="2" type="ORF">LXT12_20710</name>
</gene>
<comment type="caution">
    <text evidence="2">The sequence shown here is derived from an EMBL/GenBank/DDBJ whole genome shotgun (WGS) entry which is preliminary data.</text>
</comment>
<feature type="transmembrane region" description="Helical" evidence="1">
    <location>
        <begin position="44"/>
        <end position="64"/>
    </location>
</feature>
<name>A0ABS8XIT9_9BURK</name>
<evidence type="ECO:0000313" key="3">
    <source>
        <dbReference type="Proteomes" id="UP001201463"/>
    </source>
</evidence>
<protein>
    <submittedName>
        <fullName evidence="2">YeeE/YedE family protein</fullName>
    </submittedName>
</protein>
<proteinExistence type="predicted"/>
<keyword evidence="1" id="KW-1133">Transmembrane helix</keyword>
<sequence length="142" mass="14838">MTRAALQRVAAAALAGTVFGAGLAIAQMTDPRKVLNFLDPLGHWDASLAFVLGAALAVAALGTARLRRAPRPLLDKAFHLPPQAAVDRELLFGSALFGIGWGLAGYCPGPAFAALSLGQPGAWWLIAGLTAGTALARWQRRR</sequence>